<evidence type="ECO:0000313" key="3">
    <source>
        <dbReference type="Proteomes" id="UP000076400"/>
    </source>
</evidence>
<proteinExistence type="predicted"/>
<protein>
    <recommendedName>
        <fullName evidence="4">Lipoprotein</fullName>
    </recommendedName>
</protein>
<reference evidence="2 3" key="1">
    <citation type="submission" date="2015-12" db="EMBL/GenBank/DDBJ databases">
        <title>Genome sequence of Oceanibaculum pacificum MCCC 1A02656.</title>
        <authorList>
            <person name="Lu L."/>
            <person name="Lai Q."/>
            <person name="Shao Z."/>
            <person name="Qian P."/>
        </authorList>
    </citation>
    <scope>NUCLEOTIDE SEQUENCE [LARGE SCALE GENOMIC DNA]</scope>
    <source>
        <strain evidence="2 3">MCCC 1A02656</strain>
    </source>
</reference>
<feature type="chain" id="PRO_5007602427" description="Lipoprotein" evidence="1">
    <location>
        <begin position="35"/>
        <end position="186"/>
    </location>
</feature>
<evidence type="ECO:0000256" key="1">
    <source>
        <dbReference type="SAM" id="SignalP"/>
    </source>
</evidence>
<organism evidence="2 3">
    <name type="scientific">Oceanibaculum pacificum</name>
    <dbReference type="NCBI Taxonomy" id="580166"/>
    <lineage>
        <taxon>Bacteria</taxon>
        <taxon>Pseudomonadati</taxon>
        <taxon>Pseudomonadota</taxon>
        <taxon>Alphaproteobacteria</taxon>
        <taxon>Rhodospirillales</taxon>
        <taxon>Oceanibaculaceae</taxon>
        <taxon>Oceanibaculum</taxon>
    </lineage>
</organism>
<dbReference type="NCBIfam" id="NF047637">
    <property type="entry name" value="lipo_CC0125"/>
    <property type="match status" value="1"/>
</dbReference>
<evidence type="ECO:0000313" key="2">
    <source>
        <dbReference type="EMBL" id="KZD12644.1"/>
    </source>
</evidence>
<dbReference type="EMBL" id="LPXN01000010">
    <property type="protein sequence ID" value="KZD12644.1"/>
    <property type="molecule type" value="Genomic_DNA"/>
</dbReference>
<dbReference type="Proteomes" id="UP000076400">
    <property type="component" value="Unassembled WGS sequence"/>
</dbReference>
<dbReference type="STRING" id="580166.AUP43_15770"/>
<dbReference type="RefSeq" id="WP_067551690.1">
    <property type="nucleotide sequence ID" value="NZ_LPXN01000010.1"/>
</dbReference>
<keyword evidence="1" id="KW-0732">Signal</keyword>
<comment type="caution">
    <text evidence="2">The sequence shown here is derived from an EMBL/GenBank/DDBJ whole genome shotgun (WGS) entry which is preliminary data.</text>
</comment>
<dbReference type="AlphaFoldDB" id="A0A154WGJ1"/>
<sequence length="186" mass="21041">MQNLTQTMRTTSPISRTMRWALAGGALVLLAACAQPTPYKPRLDTSTGFAEQQLEANRFRVTFAGNQVTGREIVENYLLYRAAELTLQKDGDHFVLADKEIERVTDYYQQYDPWPGSYGLYGMRRYGGFGYGMGYNTSTYAQSSYRGYADILIFKGPTPKNDPKSFDAREIIKNLSPYVQRPQQAG</sequence>
<gene>
    <name evidence="2" type="ORF">AUP43_15770</name>
</gene>
<evidence type="ECO:0008006" key="4">
    <source>
        <dbReference type="Google" id="ProtNLM"/>
    </source>
</evidence>
<name>A0A154WGJ1_9PROT</name>
<accession>A0A154WGJ1</accession>
<feature type="signal peptide" evidence="1">
    <location>
        <begin position="1"/>
        <end position="34"/>
    </location>
</feature>
<keyword evidence="3" id="KW-1185">Reference proteome</keyword>